<dbReference type="GO" id="GO:0032543">
    <property type="term" value="P:mitochondrial translation"/>
    <property type="evidence" value="ECO:0007669"/>
    <property type="project" value="InterPro"/>
</dbReference>
<dbReference type="Pfam" id="PF05047">
    <property type="entry name" value="L51_S25_CI-B8"/>
    <property type="match status" value="1"/>
</dbReference>
<evidence type="ECO:0000256" key="3">
    <source>
        <dbReference type="ARBA" id="ARBA00022980"/>
    </source>
</evidence>
<protein>
    <recommendedName>
        <fullName evidence="6">Large ribosomal subunit protein mL43</fullName>
    </recommendedName>
</protein>
<dbReference type="InterPro" id="IPR039927">
    <property type="entry name" value="Ribosomal_mL43"/>
</dbReference>
<dbReference type="GO" id="GO:0005762">
    <property type="term" value="C:mitochondrial large ribosomal subunit"/>
    <property type="evidence" value="ECO:0007669"/>
    <property type="project" value="TreeGrafter"/>
</dbReference>
<proteinExistence type="inferred from homology"/>
<reference evidence="9" key="2">
    <citation type="submission" date="2025-09" db="UniProtKB">
        <authorList>
            <consortium name="Ensembl"/>
        </authorList>
    </citation>
    <scope>IDENTIFICATION</scope>
</reference>
<feature type="domain" description="Ribosomal protein/NADH dehydrogenase" evidence="8">
    <location>
        <begin position="351"/>
        <end position="426"/>
    </location>
</feature>
<evidence type="ECO:0000256" key="1">
    <source>
        <dbReference type="ARBA" id="ARBA00004173"/>
    </source>
</evidence>
<keyword evidence="10" id="KW-1185">Reference proteome</keyword>
<keyword evidence="3" id="KW-0689">Ribosomal protein</keyword>
<keyword evidence="4" id="KW-0496">Mitochondrion</keyword>
<accession>A0A8C3QVS7</accession>
<dbReference type="GO" id="GO:0003735">
    <property type="term" value="F:structural constituent of ribosome"/>
    <property type="evidence" value="ECO:0007669"/>
    <property type="project" value="InterPro"/>
</dbReference>
<dbReference type="InterPro" id="IPR036249">
    <property type="entry name" value="Thioredoxin-like_sf"/>
</dbReference>
<dbReference type="Proteomes" id="UP000694396">
    <property type="component" value="Unplaced"/>
</dbReference>
<dbReference type="SMART" id="SM00916">
    <property type="entry name" value="L51_S25_CI-B8"/>
    <property type="match status" value="1"/>
</dbReference>
<dbReference type="SUPFAM" id="SSF52833">
    <property type="entry name" value="Thioredoxin-like"/>
    <property type="match status" value="1"/>
</dbReference>
<feature type="region of interest" description="Disordered" evidence="7">
    <location>
        <begin position="213"/>
        <end position="320"/>
    </location>
</feature>
<dbReference type="AlphaFoldDB" id="A0A8C3QVS7"/>
<organism evidence="9 10">
    <name type="scientific">Cyanoderma ruficeps</name>
    <name type="common">rufous-capped babbler</name>
    <dbReference type="NCBI Taxonomy" id="181631"/>
    <lineage>
        <taxon>Eukaryota</taxon>
        <taxon>Metazoa</taxon>
        <taxon>Chordata</taxon>
        <taxon>Craniata</taxon>
        <taxon>Vertebrata</taxon>
        <taxon>Euteleostomi</taxon>
        <taxon>Archelosauria</taxon>
        <taxon>Archosauria</taxon>
        <taxon>Dinosauria</taxon>
        <taxon>Saurischia</taxon>
        <taxon>Theropoda</taxon>
        <taxon>Coelurosauria</taxon>
        <taxon>Aves</taxon>
        <taxon>Neognathae</taxon>
        <taxon>Neoaves</taxon>
        <taxon>Telluraves</taxon>
        <taxon>Australaves</taxon>
        <taxon>Passeriformes</taxon>
        <taxon>Sylvioidea</taxon>
        <taxon>Timaliidae</taxon>
        <taxon>Cyanoderma</taxon>
    </lineage>
</organism>
<evidence type="ECO:0000313" key="10">
    <source>
        <dbReference type="Proteomes" id="UP000694396"/>
    </source>
</evidence>
<name>A0A8C3QVS7_9PASS</name>
<evidence type="ECO:0000256" key="7">
    <source>
        <dbReference type="SAM" id="MobiDB-lite"/>
    </source>
</evidence>
<comment type="subcellular location">
    <subcellularLocation>
        <location evidence="1">Mitochondrion</location>
    </subcellularLocation>
</comment>
<evidence type="ECO:0000259" key="8">
    <source>
        <dbReference type="SMART" id="SM00916"/>
    </source>
</evidence>
<evidence type="ECO:0000256" key="5">
    <source>
        <dbReference type="ARBA" id="ARBA00023274"/>
    </source>
</evidence>
<sequence length="468" mass="49785">SLLHVSYRAPIFLHPQELQALQGRILRAEPGKDERPGSPQITHTEAFQGGICHLGDTKQSLGLLGLLLIQQLPEGQSPFPDAAGILPSLSHFLLHLLRPGRGNGGNATEPHFHVSLEVLPGALGQGGCAQEAARGLVNEKRERGIGGQRLIPAVADEETGGVQAAVPIVEGDILRPQVLPDLGDGDGGRGPVGGGQHVLLVAPLAEAAWRPGAQRGSLAPGPPAQQRQEAAGGSAGSQGHQRHPDRPGTRPPRRRSAWAAAPRPPAPQSRSGGSPHVGPHGHRHGWSRSRRVTSRRGRGCPVPPLPPIPAPGERGAMTSRGSPSRFLTAVLHNGVGRYVRQLQRLQLLFSATAADARGARQFVEEAAQDFARQHPDVVLYVSPRSGPGPAPVLRAEYLNGTVREELIASKTSEEIVQLATKLANQSGLDIIRIRKPFHTDNPSVQGQWHPLTNKPSILTLQGPRLQPQ</sequence>
<feature type="compositionally biased region" description="Pro residues" evidence="7">
    <location>
        <begin position="301"/>
        <end position="310"/>
    </location>
</feature>
<evidence type="ECO:0000256" key="2">
    <source>
        <dbReference type="ARBA" id="ARBA00006073"/>
    </source>
</evidence>
<dbReference type="Ensembl" id="ENSCRFT00000012528.1">
    <property type="protein sequence ID" value="ENSCRFP00000012105.1"/>
    <property type="gene ID" value="ENSCRFG00000009400.1"/>
</dbReference>
<dbReference type="PANTHER" id="PTHR21396">
    <property type="entry name" value="39S RIBOSOMAL PROTEIN L43"/>
    <property type="match status" value="1"/>
</dbReference>
<evidence type="ECO:0000256" key="6">
    <source>
        <dbReference type="ARBA" id="ARBA00035188"/>
    </source>
</evidence>
<dbReference type="InterPro" id="IPR007741">
    <property type="entry name" value="Ribosomal_mL43/mS25/NADH_DH"/>
</dbReference>
<evidence type="ECO:0000256" key="4">
    <source>
        <dbReference type="ARBA" id="ARBA00023128"/>
    </source>
</evidence>
<evidence type="ECO:0000313" key="9">
    <source>
        <dbReference type="Ensembl" id="ENSCRFP00000012105.1"/>
    </source>
</evidence>
<feature type="compositionally biased region" description="Basic residues" evidence="7">
    <location>
        <begin position="279"/>
        <end position="298"/>
    </location>
</feature>
<dbReference type="Gene3D" id="3.40.30.10">
    <property type="entry name" value="Glutaredoxin"/>
    <property type="match status" value="1"/>
</dbReference>
<keyword evidence="5" id="KW-0687">Ribonucleoprotein</keyword>
<feature type="compositionally biased region" description="Low complexity" evidence="7">
    <location>
        <begin position="268"/>
        <end position="278"/>
    </location>
</feature>
<feature type="region of interest" description="Disordered" evidence="7">
    <location>
        <begin position="439"/>
        <end position="468"/>
    </location>
</feature>
<reference evidence="9" key="1">
    <citation type="submission" date="2025-08" db="UniProtKB">
        <authorList>
            <consortium name="Ensembl"/>
        </authorList>
    </citation>
    <scope>IDENTIFICATION</scope>
</reference>
<comment type="similarity">
    <text evidence="2">Belongs to the mitochondrion-specific ribosomal protein mL43 family.</text>
</comment>
<dbReference type="PANTHER" id="PTHR21396:SF2">
    <property type="entry name" value="LARGE RIBOSOMAL SUBUNIT PROTEIN ML43"/>
    <property type="match status" value="1"/>
</dbReference>